<dbReference type="GO" id="GO:0008887">
    <property type="term" value="F:glycerate kinase activity"/>
    <property type="evidence" value="ECO:0007669"/>
    <property type="project" value="InterPro"/>
</dbReference>
<dbReference type="AlphaFoldDB" id="A0A6H9S2T2"/>
<dbReference type="PANTHER" id="PTHR12227:SF0">
    <property type="entry name" value="GLYCERATE KINASE"/>
    <property type="match status" value="1"/>
</dbReference>
<accession>A0A6H9S2T2</accession>
<organism evidence="2 3">
    <name type="scientific">Pseudomonas palleroniana</name>
    <dbReference type="NCBI Taxonomy" id="191390"/>
    <lineage>
        <taxon>Bacteria</taxon>
        <taxon>Pseudomonadati</taxon>
        <taxon>Pseudomonadota</taxon>
        <taxon>Gammaproteobacteria</taxon>
        <taxon>Pseudomonadales</taxon>
        <taxon>Pseudomonadaceae</taxon>
        <taxon>Pseudomonas</taxon>
    </lineage>
</organism>
<feature type="non-terminal residue" evidence="2">
    <location>
        <position position="1"/>
    </location>
</feature>
<dbReference type="SUPFAM" id="SSF82544">
    <property type="entry name" value="GckA/TtuD-like"/>
    <property type="match status" value="1"/>
</dbReference>
<dbReference type="Proteomes" id="UP000423257">
    <property type="component" value="Unassembled WGS sequence"/>
</dbReference>
<reference evidence="2 3" key="1">
    <citation type="submission" date="2019-09" db="EMBL/GenBank/DDBJ databases">
        <title>Draft genome sequences of 48 bacterial type strains from the CCUG.</title>
        <authorList>
            <person name="Tunovic T."/>
            <person name="Pineiro-Iglesias B."/>
            <person name="Unosson C."/>
            <person name="Inganas E."/>
            <person name="Ohlen M."/>
            <person name="Cardew S."/>
            <person name="Jensie-Markopoulos S."/>
            <person name="Salva-Serra F."/>
            <person name="Jaen-Luchoro D."/>
            <person name="Karlsson R."/>
            <person name="Svensson-Stadler L."/>
            <person name="Chun J."/>
            <person name="Moore E."/>
        </authorList>
    </citation>
    <scope>NUCLEOTIDE SEQUENCE [LARGE SCALE GENOMIC DNA]</scope>
    <source>
        <strain evidence="2 3">CCUG 51524</strain>
    </source>
</reference>
<dbReference type="EMBL" id="VZPQ01000380">
    <property type="protein sequence ID" value="KAB0546640.1"/>
    <property type="molecule type" value="Genomic_DNA"/>
</dbReference>
<dbReference type="InterPro" id="IPR039760">
    <property type="entry name" value="MOFRL_protein"/>
</dbReference>
<protein>
    <submittedName>
        <fullName evidence="2">DUF4147 domain-containing protein</fullName>
    </submittedName>
</protein>
<proteinExistence type="predicted"/>
<evidence type="ECO:0000313" key="2">
    <source>
        <dbReference type="EMBL" id="KAB0546640.1"/>
    </source>
</evidence>
<feature type="non-terminal residue" evidence="2">
    <location>
        <position position="179"/>
    </location>
</feature>
<evidence type="ECO:0000313" key="3">
    <source>
        <dbReference type="Proteomes" id="UP000423257"/>
    </source>
</evidence>
<sequence length="179" mass="18791">CQKIEIVEAAHPVPDAAGLAVARRVLEMVSNLSEDDRVIFLLSGGGSALLALPAEGITLADKQSINKALLKSGATIGEMNCVRKHLSAIKGGRLGKACWPATVYTYAISDVPGDLATVIASGPTVADPSTSAEALAILQRYRIEVPASVRNWLNSPASETVKPGDPSLARNHFQLIARP</sequence>
<gene>
    <name evidence="2" type="ORF">F7R03_29935</name>
</gene>
<dbReference type="RefSeq" id="WP_151152883.1">
    <property type="nucleotide sequence ID" value="NZ_VZPQ01000380.1"/>
</dbReference>
<dbReference type="Gene3D" id="3.40.50.10180">
    <property type="entry name" value="Glycerate kinase, MOFRL-like N-terminal domain"/>
    <property type="match status" value="1"/>
</dbReference>
<dbReference type="InterPro" id="IPR025286">
    <property type="entry name" value="MOFRL_assoc_dom"/>
</dbReference>
<dbReference type="PANTHER" id="PTHR12227">
    <property type="entry name" value="GLYCERATE KINASE"/>
    <property type="match status" value="1"/>
</dbReference>
<dbReference type="GO" id="GO:0005737">
    <property type="term" value="C:cytoplasm"/>
    <property type="evidence" value="ECO:0007669"/>
    <property type="project" value="TreeGrafter"/>
</dbReference>
<name>A0A6H9S2T2_9PSED</name>
<feature type="domain" description="MOFRL-associated" evidence="1">
    <location>
        <begin position="2"/>
        <end position="154"/>
    </location>
</feature>
<dbReference type="InterPro" id="IPR038614">
    <property type="entry name" value="GK_N_sf"/>
</dbReference>
<evidence type="ECO:0000259" key="1">
    <source>
        <dbReference type="Pfam" id="PF13660"/>
    </source>
</evidence>
<comment type="caution">
    <text evidence="2">The sequence shown here is derived from an EMBL/GenBank/DDBJ whole genome shotgun (WGS) entry which is preliminary data.</text>
</comment>
<dbReference type="Pfam" id="PF13660">
    <property type="entry name" value="DUF4147"/>
    <property type="match status" value="1"/>
</dbReference>